<organism evidence="1">
    <name type="scientific">Rhizophora mucronata</name>
    <name type="common">Asiatic mangrove</name>
    <dbReference type="NCBI Taxonomy" id="61149"/>
    <lineage>
        <taxon>Eukaryota</taxon>
        <taxon>Viridiplantae</taxon>
        <taxon>Streptophyta</taxon>
        <taxon>Embryophyta</taxon>
        <taxon>Tracheophyta</taxon>
        <taxon>Spermatophyta</taxon>
        <taxon>Magnoliopsida</taxon>
        <taxon>eudicotyledons</taxon>
        <taxon>Gunneridae</taxon>
        <taxon>Pentapetalae</taxon>
        <taxon>rosids</taxon>
        <taxon>fabids</taxon>
        <taxon>Malpighiales</taxon>
        <taxon>Rhizophoraceae</taxon>
        <taxon>Rhizophora</taxon>
    </lineage>
</organism>
<dbReference type="EMBL" id="GGEC01007759">
    <property type="protein sequence ID" value="MBW88242.1"/>
    <property type="molecule type" value="Transcribed_RNA"/>
</dbReference>
<name>A0A2P2J437_RHIMU</name>
<sequence length="44" mass="5383">MIRRDPMIWSLQQRRPGDLMIRSLQQLWKACNIVRTRIAERFQA</sequence>
<proteinExistence type="predicted"/>
<reference evidence="1" key="1">
    <citation type="submission" date="2018-02" db="EMBL/GenBank/DDBJ databases">
        <title>Rhizophora mucronata_Transcriptome.</title>
        <authorList>
            <person name="Meera S.P."/>
            <person name="Sreeshan A."/>
            <person name="Augustine A."/>
        </authorList>
    </citation>
    <scope>NUCLEOTIDE SEQUENCE</scope>
    <source>
        <tissue evidence="1">Leaf</tissue>
    </source>
</reference>
<accession>A0A2P2J437</accession>
<dbReference type="AlphaFoldDB" id="A0A2P2J437"/>
<protein>
    <submittedName>
        <fullName evidence="1">Uncharacterized protein</fullName>
    </submittedName>
</protein>
<evidence type="ECO:0000313" key="1">
    <source>
        <dbReference type="EMBL" id="MBW88242.1"/>
    </source>
</evidence>